<dbReference type="EMBL" id="BAVZ01000011">
    <property type="protein sequence ID" value="GAF09386.1"/>
    <property type="molecule type" value="Genomic_DNA"/>
</dbReference>
<feature type="domain" description="Aerobactin siderophore biosynthesis IucA/IucC N-terminal" evidence="3">
    <location>
        <begin position="102"/>
        <end position="139"/>
    </location>
</feature>
<reference evidence="4 5" key="1">
    <citation type="journal article" date="2014" name="Genome Announc.">
        <title>Draft Genome Sequence of Paenibacillus pini JCM 16418T, Isolated from the Rhizosphere of Pine Tree.</title>
        <authorList>
            <person name="Yuki M."/>
            <person name="Oshima K."/>
            <person name="Suda W."/>
            <person name="Oshida Y."/>
            <person name="Kitamura K."/>
            <person name="Iida Y."/>
            <person name="Hattori M."/>
            <person name="Ohkuma M."/>
        </authorList>
    </citation>
    <scope>NUCLEOTIDE SEQUENCE [LARGE SCALE GENOMIC DNA]</scope>
    <source>
        <strain evidence="4 5">JCM 16418</strain>
    </source>
</reference>
<comment type="pathway">
    <text evidence="1">Siderophore biosynthesis.</text>
</comment>
<dbReference type="PANTHER" id="PTHR34384">
    <property type="entry name" value="L-2,3-DIAMINOPROPANOATE--CITRATE LIGASE"/>
    <property type="match status" value="1"/>
</dbReference>
<dbReference type="STRING" id="1236976.JCM16418_3526"/>
<evidence type="ECO:0000256" key="2">
    <source>
        <dbReference type="ARBA" id="ARBA00007832"/>
    </source>
</evidence>
<proteinExistence type="inferred from homology"/>
<organism evidence="4 5">
    <name type="scientific">Paenibacillus pini JCM 16418</name>
    <dbReference type="NCBI Taxonomy" id="1236976"/>
    <lineage>
        <taxon>Bacteria</taxon>
        <taxon>Bacillati</taxon>
        <taxon>Bacillota</taxon>
        <taxon>Bacilli</taxon>
        <taxon>Bacillales</taxon>
        <taxon>Paenibacillaceae</taxon>
        <taxon>Paenibacillus</taxon>
    </lineage>
</organism>
<name>W7YXF9_9BACL</name>
<keyword evidence="5" id="KW-1185">Reference proteome</keyword>
<dbReference type="Pfam" id="PF04183">
    <property type="entry name" value="IucA_IucC"/>
    <property type="match status" value="1"/>
</dbReference>
<evidence type="ECO:0000256" key="1">
    <source>
        <dbReference type="ARBA" id="ARBA00004924"/>
    </source>
</evidence>
<protein>
    <recommendedName>
        <fullName evidence="3">Aerobactin siderophore biosynthesis IucA/IucC N-terminal domain-containing protein</fullName>
    </recommendedName>
</protein>
<dbReference type="GO" id="GO:0019290">
    <property type="term" value="P:siderophore biosynthetic process"/>
    <property type="evidence" value="ECO:0007669"/>
    <property type="project" value="InterPro"/>
</dbReference>
<dbReference type="PANTHER" id="PTHR34384:SF5">
    <property type="entry name" value="L-2,3-DIAMINOPROPANOATE--CITRATE LIGASE"/>
    <property type="match status" value="1"/>
</dbReference>
<dbReference type="Proteomes" id="UP000019364">
    <property type="component" value="Unassembled WGS sequence"/>
</dbReference>
<comment type="caution">
    <text evidence="4">The sequence shown here is derived from an EMBL/GenBank/DDBJ whole genome shotgun (WGS) entry which is preliminary data.</text>
</comment>
<evidence type="ECO:0000313" key="4">
    <source>
        <dbReference type="EMBL" id="GAF09386.1"/>
    </source>
</evidence>
<comment type="similarity">
    <text evidence="2">Belongs to the IucA/IucC family.</text>
</comment>
<evidence type="ECO:0000313" key="5">
    <source>
        <dbReference type="Proteomes" id="UP000019364"/>
    </source>
</evidence>
<gene>
    <name evidence="4" type="ORF">JCM16418_3526</name>
</gene>
<dbReference type="InterPro" id="IPR007310">
    <property type="entry name" value="Aerobactin_biosyn_IucA/IucC_N"/>
</dbReference>
<sequence>MLPRTSQTIYGSLLHRSSAGHHVYGDTLYTSEIVLGQPEQWRTLSFEQITTMLLEEISFLEPNAEIRALKRIEFEQMVYNSLQHLTSYLEYALNAKPPAVLDFIYLEQVLLCGHPFHPTPKSLVGFSVSDSSAYSPEFGVASLSAALP</sequence>
<dbReference type="AlphaFoldDB" id="W7YXF9"/>
<dbReference type="InterPro" id="IPR037455">
    <property type="entry name" value="LucA/IucC-like"/>
</dbReference>
<dbReference type="Gene3D" id="6.10.250.3370">
    <property type="match status" value="1"/>
</dbReference>
<evidence type="ECO:0000259" key="3">
    <source>
        <dbReference type="Pfam" id="PF04183"/>
    </source>
</evidence>
<accession>W7YXF9</accession>